<sequence>MRWMQIATHRTYLLCLTLLFFVQFIFLAIDPYHRKDWLLENVLVAIFLLILLLTAKKFPFSRISYTLIFIFLAIHEIGSHYTYSEVPYDAWFSSAFGTTFNDLVGWERNNFDRIVHFLYGLLLAYPIREVYFRVARADGFWGYFLPLDFAMSTSMLYELIEWGAAEFFGGDLGIAYLGTQGDVWDAHKDMLLASIGALLAMLITLGLNMYLQKDFAREWSRSLTVKHPEPLGEDEIARMLEGQRGSDRV</sequence>
<feature type="transmembrane region" description="Helical" evidence="1">
    <location>
        <begin position="12"/>
        <end position="32"/>
    </location>
</feature>
<feature type="transmembrane region" description="Helical" evidence="1">
    <location>
        <begin position="190"/>
        <end position="211"/>
    </location>
</feature>
<dbReference type="Proteomes" id="UP000198635">
    <property type="component" value="Unassembled WGS sequence"/>
</dbReference>
<dbReference type="Pfam" id="PF09997">
    <property type="entry name" value="DUF2238"/>
    <property type="match status" value="1"/>
</dbReference>
<dbReference type="InterPro" id="IPR014509">
    <property type="entry name" value="YjdF-like"/>
</dbReference>
<proteinExistence type="predicted"/>
<dbReference type="InterPro" id="IPR058534">
    <property type="entry name" value="YjdF"/>
</dbReference>
<dbReference type="EMBL" id="FORX01000002">
    <property type="protein sequence ID" value="SFJ27220.1"/>
    <property type="molecule type" value="Genomic_DNA"/>
</dbReference>
<dbReference type="AlphaFoldDB" id="A0A1I3Q0Q5"/>
<feature type="transmembrane region" description="Helical" evidence="1">
    <location>
        <begin position="38"/>
        <end position="55"/>
    </location>
</feature>
<feature type="transmembrane region" description="Helical" evidence="1">
    <location>
        <begin position="62"/>
        <end position="83"/>
    </location>
</feature>
<feature type="transmembrane region" description="Helical" evidence="1">
    <location>
        <begin position="140"/>
        <end position="160"/>
    </location>
</feature>
<keyword evidence="1" id="KW-1133">Transmembrane helix</keyword>
<keyword evidence="1" id="KW-0472">Membrane</keyword>
<dbReference type="STRING" id="52560.SAMN04488082_102171"/>
<keyword evidence="3" id="KW-1185">Reference proteome</keyword>
<evidence type="ECO:0000256" key="1">
    <source>
        <dbReference type="SAM" id="Phobius"/>
    </source>
</evidence>
<evidence type="ECO:0000313" key="2">
    <source>
        <dbReference type="EMBL" id="SFJ27220.1"/>
    </source>
</evidence>
<name>A0A1I3Q0Q5_9BACT</name>
<keyword evidence="1" id="KW-0812">Transmembrane</keyword>
<protein>
    <submittedName>
        <fullName evidence="2">Putative membrane protein</fullName>
    </submittedName>
</protein>
<accession>A0A1I3Q0Q5</accession>
<evidence type="ECO:0000313" key="3">
    <source>
        <dbReference type="Proteomes" id="UP000198635"/>
    </source>
</evidence>
<feature type="transmembrane region" description="Helical" evidence="1">
    <location>
        <begin position="111"/>
        <end position="128"/>
    </location>
</feature>
<organism evidence="2 3">
    <name type="scientific">Desulfomicrobium apsheronum</name>
    <dbReference type="NCBI Taxonomy" id="52560"/>
    <lineage>
        <taxon>Bacteria</taxon>
        <taxon>Pseudomonadati</taxon>
        <taxon>Thermodesulfobacteriota</taxon>
        <taxon>Desulfovibrionia</taxon>
        <taxon>Desulfovibrionales</taxon>
        <taxon>Desulfomicrobiaceae</taxon>
        <taxon>Desulfomicrobium</taxon>
    </lineage>
</organism>
<reference evidence="3" key="1">
    <citation type="submission" date="2016-10" db="EMBL/GenBank/DDBJ databases">
        <authorList>
            <person name="Varghese N."/>
            <person name="Submissions S."/>
        </authorList>
    </citation>
    <scope>NUCLEOTIDE SEQUENCE [LARGE SCALE GENOMIC DNA]</scope>
    <source>
        <strain evidence="3">DSM 5918</strain>
    </source>
</reference>
<gene>
    <name evidence="2" type="ORF">SAMN04488082_102171</name>
</gene>
<dbReference type="PIRSF" id="PIRSF020606">
    <property type="entry name" value="UCP020606"/>
    <property type="match status" value="1"/>
</dbReference>
<dbReference type="OrthoDB" id="9786473at2"/>